<sequence length="91" mass="10565">MRYGMDDAQKAVYQGRLASVKEADSKADLRDELYWPLSSTLFGWDSSAIDVWIEDSFWELLDLPEPLAADMKQLMEEAKEAATTYYMEWDD</sequence>
<proteinExistence type="predicted"/>
<accession>A0A8S5MDE0</accession>
<name>A0A8S5MDE0_9CAUD</name>
<organism evidence="1">
    <name type="scientific">Siphoviridae sp. ctDyb2</name>
    <dbReference type="NCBI Taxonomy" id="2826201"/>
    <lineage>
        <taxon>Viruses</taxon>
        <taxon>Duplodnaviria</taxon>
        <taxon>Heunggongvirae</taxon>
        <taxon>Uroviricota</taxon>
        <taxon>Caudoviricetes</taxon>
    </lineage>
</organism>
<evidence type="ECO:0000313" key="1">
    <source>
        <dbReference type="EMBL" id="DAD79947.1"/>
    </source>
</evidence>
<dbReference type="EMBL" id="BK014875">
    <property type="protein sequence ID" value="DAD79947.1"/>
    <property type="molecule type" value="Genomic_DNA"/>
</dbReference>
<reference evidence="1" key="1">
    <citation type="journal article" date="2021" name="Proc. Natl. Acad. Sci. U.S.A.">
        <title>A Catalog of Tens of Thousands of Viruses from Human Metagenomes Reveals Hidden Associations with Chronic Diseases.</title>
        <authorList>
            <person name="Tisza M.J."/>
            <person name="Buck C.B."/>
        </authorList>
    </citation>
    <scope>NUCLEOTIDE SEQUENCE</scope>
    <source>
        <strain evidence="1">CtDyb2</strain>
    </source>
</reference>
<protein>
    <submittedName>
        <fullName evidence="1">Uncharacterized protein</fullName>
    </submittedName>
</protein>